<dbReference type="EMBL" id="QFMX01000001">
    <property type="protein sequence ID" value="PZO77078.1"/>
    <property type="molecule type" value="Genomic_DNA"/>
</dbReference>
<evidence type="ECO:0000313" key="2">
    <source>
        <dbReference type="EMBL" id="PZO77078.1"/>
    </source>
</evidence>
<protein>
    <submittedName>
        <fullName evidence="2">Uncharacterized protein</fullName>
    </submittedName>
</protein>
<sequence length="69" mass="7436">MAAKTDKKPHFATRDFKDAGTTRYFERGVEITEVTDGEMANYAAAGLASTERPKSPAEAEKAALDETLG</sequence>
<feature type="region of interest" description="Disordered" evidence="1">
    <location>
        <begin position="47"/>
        <end position="69"/>
    </location>
</feature>
<name>A0A2W5B851_9SPHN</name>
<feature type="compositionally biased region" description="Basic and acidic residues" evidence="1">
    <location>
        <begin position="51"/>
        <end position="69"/>
    </location>
</feature>
<proteinExistence type="predicted"/>
<reference evidence="2 3" key="1">
    <citation type="submission" date="2017-08" db="EMBL/GenBank/DDBJ databases">
        <title>Infants hospitalized years apart are colonized by the same room-sourced microbial strains.</title>
        <authorList>
            <person name="Brooks B."/>
            <person name="Olm M.R."/>
            <person name="Firek B.A."/>
            <person name="Baker R."/>
            <person name="Thomas B.C."/>
            <person name="Morowitz M.J."/>
            <person name="Banfield J.F."/>
        </authorList>
    </citation>
    <scope>NUCLEOTIDE SEQUENCE [LARGE SCALE GENOMIC DNA]</scope>
    <source>
        <strain evidence="2">S2_018_000_R3_119</strain>
    </source>
</reference>
<organism evidence="2 3">
    <name type="scientific">Sphingomonas taxi</name>
    <dbReference type="NCBI Taxonomy" id="1549858"/>
    <lineage>
        <taxon>Bacteria</taxon>
        <taxon>Pseudomonadati</taxon>
        <taxon>Pseudomonadota</taxon>
        <taxon>Alphaproteobacteria</taxon>
        <taxon>Sphingomonadales</taxon>
        <taxon>Sphingomonadaceae</taxon>
        <taxon>Sphingomonas</taxon>
    </lineage>
</organism>
<evidence type="ECO:0000313" key="3">
    <source>
        <dbReference type="Proteomes" id="UP000249555"/>
    </source>
</evidence>
<comment type="caution">
    <text evidence="2">The sequence shown here is derived from an EMBL/GenBank/DDBJ whole genome shotgun (WGS) entry which is preliminary data.</text>
</comment>
<accession>A0A2W5B851</accession>
<evidence type="ECO:0000256" key="1">
    <source>
        <dbReference type="SAM" id="MobiDB-lite"/>
    </source>
</evidence>
<dbReference type="Proteomes" id="UP000249555">
    <property type="component" value="Unassembled WGS sequence"/>
</dbReference>
<gene>
    <name evidence="2" type="ORF">DI640_01470</name>
</gene>
<dbReference type="AlphaFoldDB" id="A0A2W5B851"/>